<protein>
    <recommendedName>
        <fullName evidence="2">Transcription factor zinc-finger domain-containing protein</fullName>
    </recommendedName>
</protein>
<gene>
    <name evidence="3" type="ORF">C4532_15670</name>
</gene>
<evidence type="ECO:0000313" key="3">
    <source>
        <dbReference type="EMBL" id="RJP66787.1"/>
    </source>
</evidence>
<evidence type="ECO:0000256" key="1">
    <source>
        <dbReference type="SAM" id="MobiDB-lite"/>
    </source>
</evidence>
<feature type="compositionally biased region" description="Basic and acidic residues" evidence="1">
    <location>
        <begin position="38"/>
        <end position="54"/>
    </location>
</feature>
<dbReference type="AlphaFoldDB" id="A0A419ESZ8"/>
<dbReference type="EMBL" id="QZKI01000111">
    <property type="protein sequence ID" value="RJP66787.1"/>
    <property type="molecule type" value="Genomic_DNA"/>
</dbReference>
<feature type="region of interest" description="Disordered" evidence="1">
    <location>
        <begin position="1"/>
        <end position="54"/>
    </location>
</feature>
<dbReference type="Pfam" id="PF13453">
    <property type="entry name" value="Zn_ribbon_TFIIB"/>
    <property type="match status" value="1"/>
</dbReference>
<evidence type="ECO:0000313" key="4">
    <source>
        <dbReference type="Proteomes" id="UP000285961"/>
    </source>
</evidence>
<dbReference type="InterPro" id="IPR027392">
    <property type="entry name" value="TF_Znf"/>
</dbReference>
<sequence>MNNKNRKAEKEKEASKMAAKSAGPTKPPTSYAGVGKRTLLDDKVQKPSKEEEKYFEQKELEQLKKFREEEKARKEAEEQERAQKIHHCKCPKCYGDLEEIVFKKKVRIDKCTQCGGVWLDNGELETLAGHGESFLSSFFEHLTGKGKHKKA</sequence>
<accession>A0A419ESZ8</accession>
<name>A0A419ESZ8_9BACT</name>
<reference evidence="3 4" key="1">
    <citation type="journal article" date="2017" name="ISME J.">
        <title>Energy and carbon metabolisms in a deep terrestrial subsurface fluid microbial community.</title>
        <authorList>
            <person name="Momper L."/>
            <person name="Jungbluth S.P."/>
            <person name="Lee M.D."/>
            <person name="Amend J.P."/>
        </authorList>
    </citation>
    <scope>NUCLEOTIDE SEQUENCE [LARGE SCALE GENOMIC DNA]</scope>
    <source>
        <strain evidence="3">SURF_17</strain>
    </source>
</reference>
<feature type="domain" description="Transcription factor zinc-finger" evidence="2">
    <location>
        <begin position="89"/>
        <end position="128"/>
    </location>
</feature>
<evidence type="ECO:0000259" key="2">
    <source>
        <dbReference type="Pfam" id="PF13453"/>
    </source>
</evidence>
<organism evidence="3 4">
    <name type="scientific">Candidatus Abyssobacteria bacterium SURF_17</name>
    <dbReference type="NCBI Taxonomy" id="2093361"/>
    <lineage>
        <taxon>Bacteria</taxon>
        <taxon>Pseudomonadati</taxon>
        <taxon>Candidatus Hydrogenedentota</taxon>
        <taxon>Candidatus Abyssobacteria</taxon>
    </lineage>
</organism>
<comment type="caution">
    <text evidence="3">The sequence shown here is derived from an EMBL/GenBank/DDBJ whole genome shotgun (WGS) entry which is preliminary data.</text>
</comment>
<dbReference type="Proteomes" id="UP000285961">
    <property type="component" value="Unassembled WGS sequence"/>
</dbReference>
<proteinExistence type="predicted"/>
<feature type="compositionally biased region" description="Basic and acidic residues" evidence="1">
    <location>
        <begin position="1"/>
        <end position="15"/>
    </location>
</feature>